<feature type="non-terminal residue" evidence="9">
    <location>
        <position position="1"/>
    </location>
</feature>
<dbReference type="InterPro" id="IPR050576">
    <property type="entry name" value="Cilia_flagella_integrity"/>
</dbReference>
<name>E9GK95_DAPPU</name>
<dbReference type="Pfam" id="PF12799">
    <property type="entry name" value="LRR_4"/>
    <property type="match status" value="1"/>
</dbReference>
<dbReference type="InterPro" id="IPR001611">
    <property type="entry name" value="Leu-rich_rpt"/>
</dbReference>
<evidence type="ECO:0000256" key="6">
    <source>
        <dbReference type="ARBA" id="ARBA00023069"/>
    </source>
</evidence>
<dbReference type="AlphaFoldDB" id="E9GK95"/>
<dbReference type="OrthoDB" id="1904536at2759"/>
<dbReference type="Proteomes" id="UP000000305">
    <property type="component" value="Unassembled WGS sequence"/>
</dbReference>
<dbReference type="PROSITE" id="PS51450">
    <property type="entry name" value="LRR"/>
    <property type="match status" value="5"/>
</dbReference>
<dbReference type="SUPFAM" id="SSF52075">
    <property type="entry name" value="Outer arm dynein light chain 1"/>
    <property type="match status" value="1"/>
</dbReference>
<evidence type="ECO:0000313" key="10">
    <source>
        <dbReference type="Proteomes" id="UP000000305"/>
    </source>
</evidence>
<comment type="function">
    <text evidence="1">Cilium-specific protein required for cilia structures.</text>
</comment>
<gene>
    <name evidence="9" type="ORF">DAPPUDRAFT_51806</name>
</gene>
<dbReference type="InterPro" id="IPR032675">
    <property type="entry name" value="LRR_dom_sf"/>
</dbReference>
<evidence type="ECO:0000256" key="7">
    <source>
        <dbReference type="ARBA" id="ARBA00023273"/>
    </source>
</evidence>
<evidence type="ECO:0000256" key="1">
    <source>
        <dbReference type="ARBA" id="ARBA00003843"/>
    </source>
</evidence>
<comment type="subcellular location">
    <subcellularLocation>
        <location evidence="2">Cell projection</location>
        <location evidence="2">Cilium</location>
    </subcellularLocation>
</comment>
<dbReference type="GO" id="GO:0005929">
    <property type="term" value="C:cilium"/>
    <property type="evidence" value="ECO:0007669"/>
    <property type="project" value="UniProtKB-SubCell"/>
</dbReference>
<sequence length="185" mass="21054">LSYHFTLGFQNIELLEEYTGIRSLWLDHNRLANVSGLNTMTNLKCLFIRNNYLTTLSGIECLSQLVILDVSNNELKEINEIESLQNLTTLYIGNNKLSETSSIEPLPRCKSLSTLDLSKNRLSDYKTILNLLSSISQLSVLYLLGNPVVRSIDSYRLQITVCCKNLTFLDEKPIQANDRFCAKAW</sequence>
<evidence type="ECO:0000256" key="4">
    <source>
        <dbReference type="ARBA" id="ARBA00022614"/>
    </source>
</evidence>
<dbReference type="InParanoid" id="E9GK95"/>
<proteinExistence type="inferred from homology"/>
<dbReference type="Gene3D" id="3.80.10.10">
    <property type="entry name" value="Ribonuclease Inhibitor"/>
    <property type="match status" value="2"/>
</dbReference>
<keyword evidence="6" id="KW-0969">Cilium</keyword>
<dbReference type="OMA" id="CMNNPMV"/>
<dbReference type="KEGG" id="dpx:DAPPUDRAFT_51806"/>
<dbReference type="HOGENOM" id="CLU_040741_1_0_1"/>
<keyword evidence="10" id="KW-1185">Reference proteome</keyword>
<dbReference type="eggNOG" id="ENOG502QQFE">
    <property type="taxonomic scope" value="Eukaryota"/>
</dbReference>
<organism evidence="9 10">
    <name type="scientific">Daphnia pulex</name>
    <name type="common">Water flea</name>
    <dbReference type="NCBI Taxonomy" id="6669"/>
    <lineage>
        <taxon>Eukaryota</taxon>
        <taxon>Metazoa</taxon>
        <taxon>Ecdysozoa</taxon>
        <taxon>Arthropoda</taxon>
        <taxon>Crustacea</taxon>
        <taxon>Branchiopoda</taxon>
        <taxon>Diplostraca</taxon>
        <taxon>Cladocera</taxon>
        <taxon>Anomopoda</taxon>
        <taxon>Daphniidae</taxon>
        <taxon>Daphnia</taxon>
    </lineage>
</organism>
<reference evidence="9 10" key="1">
    <citation type="journal article" date="2011" name="Science">
        <title>The ecoresponsive genome of Daphnia pulex.</title>
        <authorList>
            <person name="Colbourne J.K."/>
            <person name="Pfrender M.E."/>
            <person name="Gilbert D."/>
            <person name="Thomas W.K."/>
            <person name="Tucker A."/>
            <person name="Oakley T.H."/>
            <person name="Tokishita S."/>
            <person name="Aerts A."/>
            <person name="Arnold G.J."/>
            <person name="Basu M.K."/>
            <person name="Bauer D.J."/>
            <person name="Caceres C.E."/>
            <person name="Carmel L."/>
            <person name="Casola C."/>
            <person name="Choi J.H."/>
            <person name="Detter J.C."/>
            <person name="Dong Q."/>
            <person name="Dusheyko S."/>
            <person name="Eads B.D."/>
            <person name="Frohlich T."/>
            <person name="Geiler-Samerotte K.A."/>
            <person name="Gerlach D."/>
            <person name="Hatcher P."/>
            <person name="Jogdeo S."/>
            <person name="Krijgsveld J."/>
            <person name="Kriventseva E.V."/>
            <person name="Kultz D."/>
            <person name="Laforsch C."/>
            <person name="Lindquist E."/>
            <person name="Lopez J."/>
            <person name="Manak J.R."/>
            <person name="Muller J."/>
            <person name="Pangilinan J."/>
            <person name="Patwardhan R.P."/>
            <person name="Pitluck S."/>
            <person name="Pritham E.J."/>
            <person name="Rechtsteiner A."/>
            <person name="Rho M."/>
            <person name="Rogozin I.B."/>
            <person name="Sakarya O."/>
            <person name="Salamov A."/>
            <person name="Schaack S."/>
            <person name="Shapiro H."/>
            <person name="Shiga Y."/>
            <person name="Skalitzky C."/>
            <person name="Smith Z."/>
            <person name="Souvorov A."/>
            <person name="Sung W."/>
            <person name="Tang Z."/>
            <person name="Tsuchiya D."/>
            <person name="Tu H."/>
            <person name="Vos H."/>
            <person name="Wang M."/>
            <person name="Wolf Y.I."/>
            <person name="Yamagata H."/>
            <person name="Yamada T."/>
            <person name="Ye Y."/>
            <person name="Shaw J.R."/>
            <person name="Andrews J."/>
            <person name="Crease T.J."/>
            <person name="Tang H."/>
            <person name="Lucas S.M."/>
            <person name="Robertson H.M."/>
            <person name="Bork P."/>
            <person name="Koonin E.V."/>
            <person name="Zdobnov E.M."/>
            <person name="Grigoriev I.V."/>
            <person name="Lynch M."/>
            <person name="Boore J.L."/>
        </authorList>
    </citation>
    <scope>NUCLEOTIDE SEQUENCE [LARGE SCALE GENOMIC DNA]</scope>
</reference>
<dbReference type="PhylomeDB" id="E9GK95"/>
<keyword evidence="4" id="KW-0433">Leucine-rich repeat</keyword>
<keyword evidence="5" id="KW-0677">Repeat</keyword>
<dbReference type="SMART" id="SM00365">
    <property type="entry name" value="LRR_SD22"/>
    <property type="match status" value="5"/>
</dbReference>
<protein>
    <recommendedName>
        <fullName evidence="8">Dynein axonemal assembly factor 1 homolog</fullName>
    </recommendedName>
</protein>
<dbReference type="STRING" id="6669.E9GK95"/>
<evidence type="ECO:0000256" key="5">
    <source>
        <dbReference type="ARBA" id="ARBA00022737"/>
    </source>
</evidence>
<dbReference type="Pfam" id="PF14580">
    <property type="entry name" value="LRR_9"/>
    <property type="match status" value="1"/>
</dbReference>
<evidence type="ECO:0000256" key="8">
    <source>
        <dbReference type="ARBA" id="ARBA00024433"/>
    </source>
</evidence>
<dbReference type="PANTHER" id="PTHR45973">
    <property type="entry name" value="PROTEIN PHOSPHATASE 1 REGULATORY SUBUNIT SDS22-RELATED"/>
    <property type="match status" value="1"/>
</dbReference>
<dbReference type="InterPro" id="IPR025875">
    <property type="entry name" value="Leu-rich_rpt_4"/>
</dbReference>
<evidence type="ECO:0000256" key="3">
    <source>
        <dbReference type="ARBA" id="ARBA00006453"/>
    </source>
</evidence>
<dbReference type="EMBL" id="GL732549">
    <property type="protein sequence ID" value="EFX79948.1"/>
    <property type="molecule type" value="Genomic_DNA"/>
</dbReference>
<keyword evidence="7" id="KW-0966">Cell projection</keyword>
<evidence type="ECO:0000256" key="2">
    <source>
        <dbReference type="ARBA" id="ARBA00004138"/>
    </source>
</evidence>
<comment type="similarity">
    <text evidence="3">Belongs to the DNAAF1 family.</text>
</comment>
<evidence type="ECO:0000313" key="9">
    <source>
        <dbReference type="EMBL" id="EFX79948.1"/>
    </source>
</evidence>
<accession>E9GK95</accession>
<dbReference type="PANTHER" id="PTHR45973:SF9">
    <property type="entry name" value="LEUCINE-RICH REPEAT-CONTAINING PROTEIN 46"/>
    <property type="match status" value="1"/>
</dbReference>